<dbReference type="EMBL" id="JBGBZA010000002">
    <property type="protein sequence ID" value="MEY9317491.1"/>
    <property type="molecule type" value="Genomic_DNA"/>
</dbReference>
<name>A0ABV4F2E9_BRAEL</name>
<evidence type="ECO:0000313" key="1">
    <source>
        <dbReference type="EMBL" id="MEY9317491.1"/>
    </source>
</evidence>
<reference evidence="1 2" key="1">
    <citation type="submission" date="2024-07" db="EMBL/GenBank/DDBJ databases">
        <title>Genomic Encyclopedia of Type Strains, Phase V (KMG-V): Genome sequencing to study the core and pangenomes of soil and plant-associated prokaryotes.</title>
        <authorList>
            <person name="Whitman W."/>
        </authorList>
    </citation>
    <scope>NUCLEOTIDE SEQUENCE [LARGE SCALE GENOMIC DNA]</scope>
    <source>
        <strain evidence="1 2">USDA 415</strain>
    </source>
</reference>
<comment type="caution">
    <text evidence="1">The sequence shown here is derived from an EMBL/GenBank/DDBJ whole genome shotgun (WGS) entry which is preliminary data.</text>
</comment>
<dbReference type="Proteomes" id="UP001565471">
    <property type="component" value="Unassembled WGS sequence"/>
</dbReference>
<keyword evidence="2" id="KW-1185">Reference proteome</keyword>
<gene>
    <name evidence="1" type="ORF">ABIF29_004290</name>
</gene>
<accession>A0ABV4F2E9</accession>
<proteinExistence type="predicted"/>
<organism evidence="1 2">
    <name type="scientific">Bradyrhizobium elkanii</name>
    <dbReference type="NCBI Taxonomy" id="29448"/>
    <lineage>
        <taxon>Bacteria</taxon>
        <taxon>Pseudomonadati</taxon>
        <taxon>Pseudomonadota</taxon>
        <taxon>Alphaproteobacteria</taxon>
        <taxon>Hyphomicrobiales</taxon>
        <taxon>Nitrobacteraceae</taxon>
        <taxon>Bradyrhizobium</taxon>
    </lineage>
</organism>
<protein>
    <submittedName>
        <fullName evidence="1">Uncharacterized protein</fullName>
    </submittedName>
</protein>
<sequence>MRLINMKLTRGDAEVITPEQVWAEIGKICMQRAFGMKPTGPAKSGSPQVNVRELLARGE</sequence>
<evidence type="ECO:0000313" key="2">
    <source>
        <dbReference type="Proteomes" id="UP001565471"/>
    </source>
</evidence>